<dbReference type="RefSeq" id="WP_203749546.1">
    <property type="nucleotide sequence ID" value="NZ_BONF01000027.1"/>
</dbReference>
<gene>
    <name evidence="1" type="ORF">Cba03nite_44940</name>
</gene>
<evidence type="ECO:0000313" key="2">
    <source>
        <dbReference type="Proteomes" id="UP000601223"/>
    </source>
</evidence>
<dbReference type="AlphaFoldDB" id="A0A8J3JQE2"/>
<reference evidence="1 2" key="1">
    <citation type="submission" date="2021-01" db="EMBL/GenBank/DDBJ databases">
        <title>Whole genome shotgun sequence of Catellatospora bangladeshensis NBRC 107357.</title>
        <authorList>
            <person name="Komaki H."/>
            <person name="Tamura T."/>
        </authorList>
    </citation>
    <scope>NUCLEOTIDE SEQUENCE [LARGE SCALE GENOMIC DNA]</scope>
    <source>
        <strain evidence="1 2">NBRC 107357</strain>
    </source>
</reference>
<keyword evidence="2" id="KW-1185">Reference proteome</keyword>
<dbReference type="EMBL" id="BONF01000027">
    <property type="protein sequence ID" value="GIF83145.1"/>
    <property type="molecule type" value="Genomic_DNA"/>
</dbReference>
<evidence type="ECO:0000313" key="1">
    <source>
        <dbReference type="EMBL" id="GIF83145.1"/>
    </source>
</evidence>
<organism evidence="1 2">
    <name type="scientific">Catellatospora bangladeshensis</name>
    <dbReference type="NCBI Taxonomy" id="310355"/>
    <lineage>
        <taxon>Bacteria</taxon>
        <taxon>Bacillati</taxon>
        <taxon>Actinomycetota</taxon>
        <taxon>Actinomycetes</taxon>
        <taxon>Micromonosporales</taxon>
        <taxon>Micromonosporaceae</taxon>
        <taxon>Catellatospora</taxon>
    </lineage>
</organism>
<dbReference type="Proteomes" id="UP000601223">
    <property type="component" value="Unassembled WGS sequence"/>
</dbReference>
<accession>A0A8J3JQE2</accession>
<proteinExistence type="predicted"/>
<comment type="caution">
    <text evidence="1">The sequence shown here is derived from an EMBL/GenBank/DDBJ whole genome shotgun (WGS) entry which is preliminary data.</text>
</comment>
<sequence>MRLHLTADHYERVLRYLAAPTERIAFIYTRPAADGPDQHGVEVELLHDDEYTASDRHGVELADHVRPQLIRTAHEHDYGIVEAHAHLWRGPRTQFSDIDLDGLRELGPHMTWRLPGRPYIALVLGPDSFDALSWQTCSPASGIDALVAGEQVMYPTGRSGARLEAERS</sequence>
<protein>
    <submittedName>
        <fullName evidence="1">Uncharacterized protein</fullName>
    </submittedName>
</protein>
<name>A0A8J3JQE2_9ACTN</name>